<dbReference type="Proteomes" id="UP000838756">
    <property type="component" value="Unassembled WGS sequence"/>
</dbReference>
<dbReference type="AlphaFoldDB" id="A0A8S4QIC6"/>
<evidence type="ECO:0000256" key="4">
    <source>
        <dbReference type="ARBA" id="ARBA00022692"/>
    </source>
</evidence>
<reference evidence="8" key="1">
    <citation type="submission" date="2022-03" db="EMBL/GenBank/DDBJ databases">
        <authorList>
            <person name="Lindestad O."/>
        </authorList>
    </citation>
    <scope>NUCLEOTIDE SEQUENCE</scope>
</reference>
<keyword evidence="4" id="KW-0812">Transmembrane</keyword>
<dbReference type="Pfam" id="PF01130">
    <property type="entry name" value="CD36"/>
    <property type="match status" value="1"/>
</dbReference>
<comment type="caution">
    <text evidence="8">The sequence shown here is derived from an EMBL/GenBank/DDBJ whole genome shotgun (WGS) entry which is preliminary data.</text>
</comment>
<evidence type="ECO:0000256" key="3">
    <source>
        <dbReference type="ARBA" id="ARBA00022475"/>
    </source>
</evidence>
<dbReference type="InterPro" id="IPR002159">
    <property type="entry name" value="CD36_fam"/>
</dbReference>
<dbReference type="EMBL" id="CAKXAJ010001707">
    <property type="protein sequence ID" value="CAH2207949.1"/>
    <property type="molecule type" value="Genomic_DNA"/>
</dbReference>
<evidence type="ECO:0000256" key="5">
    <source>
        <dbReference type="ARBA" id="ARBA00022989"/>
    </source>
</evidence>
<comment type="subcellular location">
    <subcellularLocation>
        <location evidence="1">Cell membrane</location>
    </subcellularLocation>
</comment>
<evidence type="ECO:0000313" key="8">
    <source>
        <dbReference type="EMBL" id="CAH2207949.1"/>
    </source>
</evidence>
<sequence length="113" mass="12935">AMASMISDYPLLKGSYNMLVNYVGSKALVNLDVHSHLWGYEEPLIRLGHTFLPGWITFSKIGILDRLYDQSTVPHMELSIKSEDKFRINTLNGARGLNVREYENPSKRLVRIL</sequence>
<organism evidence="8 9">
    <name type="scientific">Pararge aegeria aegeria</name>
    <dbReference type="NCBI Taxonomy" id="348720"/>
    <lineage>
        <taxon>Eukaryota</taxon>
        <taxon>Metazoa</taxon>
        <taxon>Ecdysozoa</taxon>
        <taxon>Arthropoda</taxon>
        <taxon>Hexapoda</taxon>
        <taxon>Insecta</taxon>
        <taxon>Pterygota</taxon>
        <taxon>Neoptera</taxon>
        <taxon>Endopterygota</taxon>
        <taxon>Lepidoptera</taxon>
        <taxon>Glossata</taxon>
        <taxon>Ditrysia</taxon>
        <taxon>Papilionoidea</taxon>
        <taxon>Nymphalidae</taxon>
        <taxon>Satyrinae</taxon>
        <taxon>Satyrini</taxon>
        <taxon>Parargina</taxon>
        <taxon>Pararge</taxon>
    </lineage>
</organism>
<keyword evidence="9" id="KW-1185">Reference proteome</keyword>
<evidence type="ECO:0000256" key="6">
    <source>
        <dbReference type="ARBA" id="ARBA00023136"/>
    </source>
</evidence>
<accession>A0A8S4QIC6</accession>
<gene>
    <name evidence="8" type="primary">jg20399</name>
    <name evidence="8" type="ORF">PAEG_LOCUS566</name>
</gene>
<keyword evidence="3" id="KW-1003">Cell membrane</keyword>
<protein>
    <submittedName>
        <fullName evidence="8">Jg20399 protein</fullName>
    </submittedName>
</protein>
<evidence type="ECO:0000256" key="2">
    <source>
        <dbReference type="ARBA" id="ARBA00010532"/>
    </source>
</evidence>
<evidence type="ECO:0000256" key="7">
    <source>
        <dbReference type="ARBA" id="ARBA00023180"/>
    </source>
</evidence>
<dbReference type="OrthoDB" id="18585at2759"/>
<feature type="non-terminal residue" evidence="8">
    <location>
        <position position="1"/>
    </location>
</feature>
<dbReference type="GO" id="GO:0005886">
    <property type="term" value="C:plasma membrane"/>
    <property type="evidence" value="ECO:0007669"/>
    <property type="project" value="UniProtKB-SubCell"/>
</dbReference>
<keyword evidence="6" id="KW-0472">Membrane</keyword>
<evidence type="ECO:0000256" key="1">
    <source>
        <dbReference type="ARBA" id="ARBA00004236"/>
    </source>
</evidence>
<keyword evidence="7" id="KW-0325">Glycoprotein</keyword>
<proteinExistence type="inferred from homology"/>
<keyword evidence="5" id="KW-1133">Transmembrane helix</keyword>
<comment type="similarity">
    <text evidence="2">Belongs to the CD36 family.</text>
</comment>
<name>A0A8S4QIC6_9NEOP</name>
<evidence type="ECO:0000313" key="9">
    <source>
        <dbReference type="Proteomes" id="UP000838756"/>
    </source>
</evidence>